<protein>
    <recommendedName>
        <fullName evidence="6">CobW C-terminal domain-containing protein</fullName>
    </recommendedName>
</protein>
<dbReference type="InterPro" id="IPR027417">
    <property type="entry name" value="P-loop_NTPase"/>
</dbReference>
<evidence type="ECO:0000256" key="4">
    <source>
        <dbReference type="ARBA" id="ARBA00034320"/>
    </source>
</evidence>
<gene>
    <name evidence="7" type="ORF">NIES267_09100</name>
</gene>
<evidence type="ECO:0000256" key="5">
    <source>
        <dbReference type="ARBA" id="ARBA00049117"/>
    </source>
</evidence>
<dbReference type="InterPro" id="IPR011629">
    <property type="entry name" value="CobW-like_C"/>
</dbReference>
<dbReference type="PANTHER" id="PTHR13748">
    <property type="entry name" value="COBW-RELATED"/>
    <property type="match status" value="1"/>
</dbReference>
<dbReference type="InterPro" id="IPR036627">
    <property type="entry name" value="CobW-likC_sf"/>
</dbReference>
<dbReference type="Gene3D" id="3.30.1220.10">
    <property type="entry name" value="CobW-like, C-terminal domain"/>
    <property type="match status" value="1"/>
</dbReference>
<dbReference type="GO" id="GO:0000166">
    <property type="term" value="F:nucleotide binding"/>
    <property type="evidence" value="ECO:0007669"/>
    <property type="project" value="UniProtKB-KW"/>
</dbReference>
<keyword evidence="1" id="KW-0547">Nucleotide-binding</keyword>
<evidence type="ECO:0000256" key="2">
    <source>
        <dbReference type="ARBA" id="ARBA00022801"/>
    </source>
</evidence>
<dbReference type="Pfam" id="PF02492">
    <property type="entry name" value="cobW"/>
    <property type="match status" value="1"/>
</dbReference>
<accession>A0A1Z4LJR5</accession>
<dbReference type="SMART" id="SM00833">
    <property type="entry name" value="CobW_C"/>
    <property type="match status" value="1"/>
</dbReference>
<dbReference type="GO" id="GO:0016787">
    <property type="term" value="F:hydrolase activity"/>
    <property type="evidence" value="ECO:0007669"/>
    <property type="project" value="UniProtKB-KW"/>
</dbReference>
<evidence type="ECO:0000256" key="1">
    <source>
        <dbReference type="ARBA" id="ARBA00022741"/>
    </source>
</evidence>
<dbReference type="InterPro" id="IPR051316">
    <property type="entry name" value="Zinc-reg_GTPase_activator"/>
</dbReference>
<dbReference type="Gene3D" id="3.40.50.300">
    <property type="entry name" value="P-loop containing nucleotide triphosphate hydrolases"/>
    <property type="match status" value="1"/>
</dbReference>
<dbReference type="Proteomes" id="UP000218418">
    <property type="component" value="Chromosome"/>
</dbReference>
<sequence length="323" mass="36399">MNKTSKLPSQKTPVTIITGFLGSGKTTLLNNILTNRNNLKIAVLVNEFGEINIDSQLLVSIDEDMMLLSNGCICCTINASLIDAINKVIEQNNIDYIVIETTGLAEPIPLIMTFSSSNLRDTTRLDSILTLVDAENFSLNNFENQIALEQIVYGDIIILNKIDLVSEAKLEEIERYIRSVKIGAKIIRSEYGKVFLPLILDVATFESKTLSDSSLQHHVNSSSINRLQEDNFMSVSFESDKPLSVEKFNKFLDEQLPQTVFRGKGIIWYQGSKLRHIFQLSGKRCNFQRDEWTTTPSNQLVFIGKNLDAEKIKSQLEECLVII</sequence>
<reference evidence="7 8" key="1">
    <citation type="submission" date="2017-06" db="EMBL/GenBank/DDBJ databases">
        <title>Genome sequencing of cyanobaciteial culture collection at National Institute for Environmental Studies (NIES).</title>
        <authorList>
            <person name="Hirose Y."/>
            <person name="Shimura Y."/>
            <person name="Fujisawa T."/>
            <person name="Nakamura Y."/>
            <person name="Kawachi M."/>
        </authorList>
    </citation>
    <scope>NUCLEOTIDE SEQUENCE [LARGE SCALE GENOMIC DNA]</scope>
    <source>
        <strain evidence="7 8">NIES-267</strain>
    </source>
</reference>
<dbReference type="EMBL" id="AP018227">
    <property type="protein sequence ID" value="BAY81434.1"/>
    <property type="molecule type" value="Genomic_DNA"/>
</dbReference>
<keyword evidence="8" id="KW-1185">Reference proteome</keyword>
<dbReference type="SUPFAM" id="SSF90002">
    <property type="entry name" value="Hypothetical protein YjiA, C-terminal domain"/>
    <property type="match status" value="1"/>
</dbReference>
<feature type="domain" description="CobW C-terminal" evidence="6">
    <location>
        <begin position="232"/>
        <end position="320"/>
    </location>
</feature>
<evidence type="ECO:0000313" key="7">
    <source>
        <dbReference type="EMBL" id="BAY81434.1"/>
    </source>
</evidence>
<organism evidence="7 8">
    <name type="scientific">Calothrix parasitica NIES-267</name>
    <dbReference type="NCBI Taxonomy" id="1973488"/>
    <lineage>
        <taxon>Bacteria</taxon>
        <taxon>Bacillati</taxon>
        <taxon>Cyanobacteriota</taxon>
        <taxon>Cyanophyceae</taxon>
        <taxon>Nostocales</taxon>
        <taxon>Calotrichaceae</taxon>
        <taxon>Calothrix</taxon>
    </lineage>
</organism>
<dbReference type="SUPFAM" id="SSF52540">
    <property type="entry name" value="P-loop containing nucleoside triphosphate hydrolases"/>
    <property type="match status" value="1"/>
</dbReference>
<evidence type="ECO:0000259" key="6">
    <source>
        <dbReference type="SMART" id="SM00833"/>
    </source>
</evidence>
<keyword evidence="3" id="KW-0143">Chaperone</keyword>
<dbReference type="Pfam" id="PF07683">
    <property type="entry name" value="CobW_C"/>
    <property type="match status" value="1"/>
</dbReference>
<proteinExistence type="inferred from homology"/>
<comment type="similarity">
    <text evidence="4">Belongs to the SIMIBI class G3E GTPase family. ZNG1 subfamily.</text>
</comment>
<dbReference type="PANTHER" id="PTHR13748:SF59">
    <property type="entry name" value="COBW C-TERMINAL DOMAIN-CONTAINING PROTEIN"/>
    <property type="match status" value="1"/>
</dbReference>
<dbReference type="CDD" id="cd03112">
    <property type="entry name" value="CobW-like"/>
    <property type="match status" value="1"/>
</dbReference>
<keyword evidence="2" id="KW-0378">Hydrolase</keyword>
<dbReference type="AlphaFoldDB" id="A0A1Z4LJR5"/>
<dbReference type="OrthoDB" id="9808822at2"/>
<dbReference type="InterPro" id="IPR003495">
    <property type="entry name" value="CobW/HypB/UreG_nucleotide-bd"/>
</dbReference>
<comment type="catalytic activity">
    <reaction evidence="5">
        <text>GTP + H2O = GDP + phosphate + H(+)</text>
        <dbReference type="Rhea" id="RHEA:19669"/>
        <dbReference type="ChEBI" id="CHEBI:15377"/>
        <dbReference type="ChEBI" id="CHEBI:15378"/>
        <dbReference type="ChEBI" id="CHEBI:37565"/>
        <dbReference type="ChEBI" id="CHEBI:43474"/>
        <dbReference type="ChEBI" id="CHEBI:58189"/>
    </reaction>
    <physiologicalReaction direction="left-to-right" evidence="5">
        <dbReference type="Rhea" id="RHEA:19670"/>
    </physiologicalReaction>
</comment>
<name>A0A1Z4LJR5_9CYAN</name>
<evidence type="ECO:0000313" key="8">
    <source>
        <dbReference type="Proteomes" id="UP000218418"/>
    </source>
</evidence>
<evidence type="ECO:0000256" key="3">
    <source>
        <dbReference type="ARBA" id="ARBA00023186"/>
    </source>
</evidence>